<dbReference type="EMBL" id="SMKY01000167">
    <property type="protein sequence ID" value="TDD74537.1"/>
    <property type="molecule type" value="Genomic_DNA"/>
</dbReference>
<evidence type="ECO:0000313" key="2">
    <source>
        <dbReference type="EMBL" id="TDD74537.1"/>
    </source>
</evidence>
<gene>
    <name evidence="2" type="ORF">E1293_29475</name>
</gene>
<proteinExistence type="predicted"/>
<dbReference type="InterPro" id="IPR012338">
    <property type="entry name" value="Beta-lactam/transpept-like"/>
</dbReference>
<dbReference type="PROSITE" id="PS51257">
    <property type="entry name" value="PROKAR_LIPOPROTEIN"/>
    <property type="match status" value="1"/>
</dbReference>
<sequence>MAAHVRVARVRADAQVENAHVGAVHGAAGGACASAGHPRIAERLGVRIKHALAGRTGTESVAVYDRKRGIRCGVAAGRRYDSASVIKVTILGALLRKAGEAGRPLTASERSLARKMITRSDNGAASALWRAVGRARIARFLDQAGMAHTRLDPGGHWGLTQITAADETALLGHLTSHNALLPDKARAYELKLMHEVVPSQRWGTPAGRPAGVAWHVKNGWLPRPGGHWRVHSIGAFDGHGENYTIVVLTQDTPSMAYGVATIERVARAVHRAATRR</sequence>
<evidence type="ECO:0000259" key="1">
    <source>
        <dbReference type="Pfam" id="PF13354"/>
    </source>
</evidence>
<dbReference type="AlphaFoldDB" id="A0A4V2YTP2"/>
<dbReference type="InterPro" id="IPR045155">
    <property type="entry name" value="Beta-lactam_cat"/>
</dbReference>
<reference evidence="2 3" key="1">
    <citation type="submission" date="2019-03" db="EMBL/GenBank/DDBJ databases">
        <title>Draft genome sequences of novel Actinobacteria.</title>
        <authorList>
            <person name="Sahin N."/>
            <person name="Ay H."/>
            <person name="Saygin H."/>
        </authorList>
    </citation>
    <scope>NUCLEOTIDE SEQUENCE [LARGE SCALE GENOMIC DNA]</scope>
    <source>
        <strain evidence="2 3">DSM 45941</strain>
    </source>
</reference>
<protein>
    <recommendedName>
        <fullName evidence="1">Beta-lactamase class A catalytic domain-containing protein</fullName>
    </recommendedName>
</protein>
<dbReference type="GO" id="GO:0008800">
    <property type="term" value="F:beta-lactamase activity"/>
    <property type="evidence" value="ECO:0007669"/>
    <property type="project" value="InterPro"/>
</dbReference>
<dbReference type="PANTHER" id="PTHR35333">
    <property type="entry name" value="BETA-LACTAMASE"/>
    <property type="match status" value="1"/>
</dbReference>
<dbReference type="PANTHER" id="PTHR35333:SF3">
    <property type="entry name" value="BETA-LACTAMASE-TYPE TRANSPEPTIDASE FOLD CONTAINING PROTEIN"/>
    <property type="match status" value="1"/>
</dbReference>
<dbReference type="OrthoDB" id="5243140at2"/>
<dbReference type="Proteomes" id="UP000295578">
    <property type="component" value="Unassembled WGS sequence"/>
</dbReference>
<keyword evidence="3" id="KW-1185">Reference proteome</keyword>
<dbReference type="Gene3D" id="3.40.710.10">
    <property type="entry name" value="DD-peptidase/beta-lactamase superfamily"/>
    <property type="match status" value="1"/>
</dbReference>
<name>A0A4V2YTP2_9ACTN</name>
<dbReference type="GO" id="GO:0030655">
    <property type="term" value="P:beta-lactam antibiotic catabolic process"/>
    <property type="evidence" value="ECO:0007669"/>
    <property type="project" value="InterPro"/>
</dbReference>
<organism evidence="2 3">
    <name type="scientific">Actinomadura darangshiensis</name>
    <dbReference type="NCBI Taxonomy" id="705336"/>
    <lineage>
        <taxon>Bacteria</taxon>
        <taxon>Bacillati</taxon>
        <taxon>Actinomycetota</taxon>
        <taxon>Actinomycetes</taxon>
        <taxon>Streptosporangiales</taxon>
        <taxon>Thermomonosporaceae</taxon>
        <taxon>Actinomadura</taxon>
    </lineage>
</organism>
<dbReference type="InterPro" id="IPR000871">
    <property type="entry name" value="Beta-lactam_class-A"/>
</dbReference>
<comment type="caution">
    <text evidence="2">The sequence shown here is derived from an EMBL/GenBank/DDBJ whole genome shotgun (WGS) entry which is preliminary data.</text>
</comment>
<dbReference type="Pfam" id="PF13354">
    <property type="entry name" value="Beta-lactamase2"/>
    <property type="match status" value="1"/>
</dbReference>
<evidence type="ECO:0000313" key="3">
    <source>
        <dbReference type="Proteomes" id="UP000295578"/>
    </source>
</evidence>
<accession>A0A4V2YTP2</accession>
<dbReference type="RefSeq" id="WP_132200753.1">
    <property type="nucleotide sequence ID" value="NZ_SMKY01000167.1"/>
</dbReference>
<feature type="domain" description="Beta-lactamase class A catalytic" evidence="1">
    <location>
        <begin position="110"/>
        <end position="249"/>
    </location>
</feature>
<dbReference type="GO" id="GO:0046677">
    <property type="term" value="P:response to antibiotic"/>
    <property type="evidence" value="ECO:0007669"/>
    <property type="project" value="InterPro"/>
</dbReference>
<dbReference type="SUPFAM" id="SSF56601">
    <property type="entry name" value="beta-lactamase/transpeptidase-like"/>
    <property type="match status" value="1"/>
</dbReference>